<dbReference type="Proteomes" id="UP001227230">
    <property type="component" value="Chromosome 9"/>
</dbReference>
<evidence type="ECO:0000256" key="3">
    <source>
        <dbReference type="ARBA" id="ARBA00022833"/>
    </source>
</evidence>
<dbReference type="InterPro" id="IPR011011">
    <property type="entry name" value="Znf_FYVE_PHD"/>
</dbReference>
<accession>A0ABY9CGS1</accession>
<name>A0ABY9CGS1_VITVI</name>
<dbReference type="PANTHER" id="PTHR46201">
    <property type="entry name" value="PHD FINGER PROTEIN MALE MEIOCYTE DEATH 1-RELATED"/>
    <property type="match status" value="1"/>
</dbReference>
<keyword evidence="2" id="KW-0863">Zinc-finger</keyword>
<dbReference type="InterPro" id="IPR013083">
    <property type="entry name" value="Znf_RING/FYVE/PHD"/>
</dbReference>
<keyword evidence="1" id="KW-0479">Metal-binding</keyword>
<protein>
    <submittedName>
        <fullName evidence="4">Uncharacterized protein</fullName>
    </submittedName>
</protein>
<dbReference type="EMBL" id="CP126656">
    <property type="protein sequence ID" value="WJZ94590.1"/>
    <property type="molecule type" value="Genomic_DNA"/>
</dbReference>
<keyword evidence="3" id="KW-0862">Zinc</keyword>
<organism evidence="4 5">
    <name type="scientific">Vitis vinifera</name>
    <name type="common">Grape</name>
    <dbReference type="NCBI Taxonomy" id="29760"/>
    <lineage>
        <taxon>Eukaryota</taxon>
        <taxon>Viridiplantae</taxon>
        <taxon>Streptophyta</taxon>
        <taxon>Embryophyta</taxon>
        <taxon>Tracheophyta</taxon>
        <taxon>Spermatophyta</taxon>
        <taxon>Magnoliopsida</taxon>
        <taxon>eudicotyledons</taxon>
        <taxon>Gunneridae</taxon>
        <taxon>Pentapetalae</taxon>
        <taxon>rosids</taxon>
        <taxon>Vitales</taxon>
        <taxon>Vitaceae</taxon>
        <taxon>Viteae</taxon>
        <taxon>Vitis</taxon>
    </lineage>
</organism>
<evidence type="ECO:0000256" key="1">
    <source>
        <dbReference type="ARBA" id="ARBA00022723"/>
    </source>
</evidence>
<evidence type="ECO:0000313" key="5">
    <source>
        <dbReference type="Proteomes" id="UP001227230"/>
    </source>
</evidence>
<keyword evidence="5" id="KW-1185">Reference proteome</keyword>
<gene>
    <name evidence="4" type="ORF">VitviT2T_013431</name>
</gene>
<reference evidence="4 5" key="1">
    <citation type="journal article" date="2023" name="Hortic Res">
        <title>The complete reference genome for grapevine (Vitis vinifera L.) genetics and breeding.</title>
        <authorList>
            <person name="Shi X."/>
            <person name="Cao S."/>
            <person name="Wang X."/>
            <person name="Huang S."/>
            <person name="Wang Y."/>
            <person name="Liu Z."/>
            <person name="Liu W."/>
            <person name="Leng X."/>
            <person name="Peng Y."/>
            <person name="Wang N."/>
            <person name="Wang Y."/>
            <person name="Ma Z."/>
            <person name="Xu X."/>
            <person name="Zhang F."/>
            <person name="Xue H."/>
            <person name="Zhong H."/>
            <person name="Wang Y."/>
            <person name="Zhang K."/>
            <person name="Velt A."/>
            <person name="Avia K."/>
            <person name="Holtgrawe D."/>
            <person name="Grimplet J."/>
            <person name="Matus J.T."/>
            <person name="Ware D."/>
            <person name="Wu X."/>
            <person name="Wang H."/>
            <person name="Liu C."/>
            <person name="Fang Y."/>
            <person name="Rustenholz C."/>
            <person name="Cheng Z."/>
            <person name="Xiao H."/>
            <person name="Zhou Y."/>
        </authorList>
    </citation>
    <scope>NUCLEOTIDE SEQUENCE [LARGE SCALE GENOMIC DNA]</scope>
    <source>
        <strain evidence="5">cv. Pinot noir / PN40024</strain>
        <tissue evidence="4">Leaf</tissue>
    </source>
</reference>
<evidence type="ECO:0000256" key="2">
    <source>
        <dbReference type="ARBA" id="ARBA00022771"/>
    </source>
</evidence>
<sequence length="235" mass="26607">MFKRFKAKELVGHAGVDESTWLKLLLGSIGIVEVRGIFHGKNGLSRFRMERGLDKWMVDCSCGAKDDDGERMSPHDWCGVWNHSWCTEILDYCSPCKRTRSPVLGANAPTSYQLELRQASGIEQELFRLLGNQRRLGCGGVAVLLFNPTDLLPQSSLSILGLYFPSQVFSLPLSFSSFFIFKFHIESNFLLFPENFFLFTSPYFELVVFMTGPLEVAIFGMVEIQSPPSFSIFNF</sequence>
<evidence type="ECO:0000313" key="4">
    <source>
        <dbReference type="EMBL" id="WJZ94590.1"/>
    </source>
</evidence>
<dbReference type="PANTHER" id="PTHR46201:SF3">
    <property type="entry name" value="OS01G0877500 PROTEIN"/>
    <property type="match status" value="1"/>
</dbReference>
<dbReference type="Gene3D" id="3.30.40.10">
    <property type="entry name" value="Zinc/RING finger domain, C3HC4 (zinc finger)"/>
    <property type="match status" value="1"/>
</dbReference>
<proteinExistence type="predicted"/>
<dbReference type="SUPFAM" id="SSF57903">
    <property type="entry name" value="FYVE/PHD zinc finger"/>
    <property type="match status" value="1"/>
</dbReference>